<protein>
    <submittedName>
        <fullName evidence="1">Uncharacterized protein</fullName>
    </submittedName>
</protein>
<proteinExistence type="predicted"/>
<sequence length="384" mass="44516">MTQDCFFCGGTSGELHKVSTFSIDSNIRKYALQVQDTVLLAKLSAGDMISQEAMYHKNCYLNLFNKARPQKIVDENGENQIHGIVLAELVSYVKDSRMNKGVAAVFRLTDLMAMYSNRLEQFGLDMNKRPNSTHVKDRILAAIPDLQAHKQGREIESPLFNFWSLTLKFEIAILVFIRSLREGNFQLYKESISLLIPWFFALDHPNYARWLPVHLRDMVMLHDNAPEVEKEFQNGKFVAKKSHNRFSSIALDQAHDQNNKLVKEDGGAIGLTENMTQLQRWMVSGPEVARVINEFESAQEQIKKDQSKGPDIRHYEQINHNVWDSEFKFIRKLFALPFLPEKQIPFTFNTLKQTVSSDRQQELINYIERTWISADFCKLYTAWQ</sequence>
<name>K1QYC1_MAGGI</name>
<dbReference type="AlphaFoldDB" id="K1QYC1"/>
<dbReference type="PANTHER" id="PTHR47018:SF1">
    <property type="entry name" value="TESMIN_TSO1-LIKE CXC DOMAIN-CONTAINING PROTEIN"/>
    <property type="match status" value="1"/>
</dbReference>
<dbReference type="EMBL" id="JH818444">
    <property type="protein sequence ID" value="EKC41972.1"/>
    <property type="molecule type" value="Genomic_DNA"/>
</dbReference>
<dbReference type="InParanoid" id="K1QYC1"/>
<evidence type="ECO:0000313" key="1">
    <source>
        <dbReference type="EMBL" id="EKC41972.1"/>
    </source>
</evidence>
<accession>K1QYC1</accession>
<organism evidence="1">
    <name type="scientific">Magallana gigas</name>
    <name type="common">Pacific oyster</name>
    <name type="synonym">Crassostrea gigas</name>
    <dbReference type="NCBI Taxonomy" id="29159"/>
    <lineage>
        <taxon>Eukaryota</taxon>
        <taxon>Metazoa</taxon>
        <taxon>Spiralia</taxon>
        <taxon>Lophotrochozoa</taxon>
        <taxon>Mollusca</taxon>
        <taxon>Bivalvia</taxon>
        <taxon>Autobranchia</taxon>
        <taxon>Pteriomorphia</taxon>
        <taxon>Ostreida</taxon>
        <taxon>Ostreoidea</taxon>
        <taxon>Ostreidae</taxon>
        <taxon>Magallana</taxon>
    </lineage>
</organism>
<dbReference type="HOGENOM" id="CLU_720133_0_0_1"/>
<gene>
    <name evidence="1" type="ORF">CGI_10028152</name>
</gene>
<dbReference type="PANTHER" id="PTHR47018">
    <property type="entry name" value="CXC DOMAIN-CONTAINING PROTEIN-RELATED"/>
    <property type="match status" value="1"/>
</dbReference>
<reference evidence="1" key="1">
    <citation type="journal article" date="2012" name="Nature">
        <title>The oyster genome reveals stress adaptation and complexity of shell formation.</title>
        <authorList>
            <person name="Zhang G."/>
            <person name="Fang X."/>
            <person name="Guo X."/>
            <person name="Li L."/>
            <person name="Luo R."/>
            <person name="Xu F."/>
            <person name="Yang P."/>
            <person name="Zhang L."/>
            <person name="Wang X."/>
            <person name="Qi H."/>
            <person name="Xiong Z."/>
            <person name="Que H."/>
            <person name="Xie Y."/>
            <person name="Holland P.W."/>
            <person name="Paps J."/>
            <person name="Zhu Y."/>
            <person name="Wu F."/>
            <person name="Chen Y."/>
            <person name="Wang J."/>
            <person name="Peng C."/>
            <person name="Meng J."/>
            <person name="Yang L."/>
            <person name="Liu J."/>
            <person name="Wen B."/>
            <person name="Zhang N."/>
            <person name="Huang Z."/>
            <person name="Zhu Q."/>
            <person name="Feng Y."/>
            <person name="Mount A."/>
            <person name="Hedgecock D."/>
            <person name="Xu Z."/>
            <person name="Liu Y."/>
            <person name="Domazet-Loso T."/>
            <person name="Du Y."/>
            <person name="Sun X."/>
            <person name="Zhang S."/>
            <person name="Liu B."/>
            <person name="Cheng P."/>
            <person name="Jiang X."/>
            <person name="Li J."/>
            <person name="Fan D."/>
            <person name="Wang W."/>
            <person name="Fu W."/>
            <person name="Wang T."/>
            <person name="Wang B."/>
            <person name="Zhang J."/>
            <person name="Peng Z."/>
            <person name="Li Y."/>
            <person name="Li N."/>
            <person name="Wang J."/>
            <person name="Chen M."/>
            <person name="He Y."/>
            <person name="Tan F."/>
            <person name="Song X."/>
            <person name="Zheng Q."/>
            <person name="Huang R."/>
            <person name="Yang H."/>
            <person name="Du X."/>
            <person name="Chen L."/>
            <person name="Yang M."/>
            <person name="Gaffney P.M."/>
            <person name="Wang S."/>
            <person name="Luo L."/>
            <person name="She Z."/>
            <person name="Ming Y."/>
            <person name="Huang W."/>
            <person name="Zhang S."/>
            <person name="Huang B."/>
            <person name="Zhang Y."/>
            <person name="Qu T."/>
            <person name="Ni P."/>
            <person name="Miao G."/>
            <person name="Wang J."/>
            <person name="Wang Q."/>
            <person name="Steinberg C.E."/>
            <person name="Wang H."/>
            <person name="Li N."/>
            <person name="Qian L."/>
            <person name="Zhang G."/>
            <person name="Li Y."/>
            <person name="Yang H."/>
            <person name="Liu X."/>
            <person name="Wang J."/>
            <person name="Yin Y."/>
            <person name="Wang J."/>
        </authorList>
    </citation>
    <scope>NUCLEOTIDE SEQUENCE [LARGE SCALE GENOMIC DNA]</scope>
    <source>
        <strain evidence="1">05x7-T-G4-1.051#20</strain>
    </source>
</reference>